<dbReference type="NCBIfam" id="TIGR01543">
    <property type="entry name" value="proheadase_HK97"/>
    <property type="match status" value="1"/>
</dbReference>
<evidence type="ECO:0000256" key="1">
    <source>
        <dbReference type="ARBA" id="ARBA00022612"/>
    </source>
</evidence>
<proteinExistence type="predicted"/>
<name>A0AA42IE79_ACIJO</name>
<evidence type="ECO:0000256" key="3">
    <source>
        <dbReference type="ARBA" id="ARBA00022801"/>
    </source>
</evidence>
<keyword evidence="1" id="KW-1188">Viral release from host cell</keyword>
<evidence type="ECO:0000313" key="5">
    <source>
        <dbReference type="EMBL" id="MDH0655937.1"/>
    </source>
</evidence>
<protein>
    <submittedName>
        <fullName evidence="5">HK97 family phage prohead protease</fullName>
    </submittedName>
</protein>
<feature type="domain" description="Prohead serine protease" evidence="4">
    <location>
        <begin position="39"/>
        <end position="195"/>
    </location>
</feature>
<gene>
    <name evidence="5" type="ORF">N5D11_07375</name>
</gene>
<evidence type="ECO:0000313" key="6">
    <source>
        <dbReference type="Proteomes" id="UP001161099"/>
    </source>
</evidence>
<accession>A0AA42IE79</accession>
<dbReference type="GO" id="GO:0006508">
    <property type="term" value="P:proteolysis"/>
    <property type="evidence" value="ECO:0007669"/>
    <property type="project" value="UniProtKB-KW"/>
</dbReference>
<comment type="caution">
    <text evidence="5">The sequence shown here is derived from an EMBL/GenBank/DDBJ whole genome shotgun (WGS) entry which is preliminary data.</text>
</comment>
<sequence>MNLEALQHELKMLHARNHKNLPNVEMRFVPFQDLEIRVESDQDPNAPFRFEGYAVKWDSVNSHGEKFQRGAFADYINAVKVGAQRCHMYYNHGWSLVYINPKFAMRTGKWVELEEDDIGLKVVGEVTPGMSLSNDMEAMIKHGTIDGLSIAFHPPAEMDIEYSEDHMLIKRVGLYEISVCDEPSDRNARLSDTDLRNIETEEDLKKYLKRFNLDDAMADQLIQRVQTLNKPPEPKVSPLSSLDWVK</sequence>
<dbReference type="Pfam" id="PF04586">
    <property type="entry name" value="Peptidase_S78"/>
    <property type="match status" value="1"/>
</dbReference>
<dbReference type="Proteomes" id="UP001161099">
    <property type="component" value="Unassembled WGS sequence"/>
</dbReference>
<dbReference type="AlphaFoldDB" id="A0AA42IE79"/>
<dbReference type="GO" id="GO:0008233">
    <property type="term" value="F:peptidase activity"/>
    <property type="evidence" value="ECO:0007669"/>
    <property type="project" value="UniProtKB-KW"/>
</dbReference>
<keyword evidence="3" id="KW-0378">Hydrolase</keyword>
<organism evidence="5 6">
    <name type="scientific">Acinetobacter johnsonii</name>
    <dbReference type="NCBI Taxonomy" id="40214"/>
    <lineage>
        <taxon>Bacteria</taxon>
        <taxon>Pseudomonadati</taxon>
        <taxon>Pseudomonadota</taxon>
        <taxon>Gammaproteobacteria</taxon>
        <taxon>Moraxellales</taxon>
        <taxon>Moraxellaceae</taxon>
        <taxon>Acinetobacter</taxon>
    </lineage>
</organism>
<dbReference type="InterPro" id="IPR006433">
    <property type="entry name" value="Prohead_protease"/>
</dbReference>
<keyword evidence="2 5" id="KW-0645">Protease</keyword>
<dbReference type="InterPro" id="IPR054613">
    <property type="entry name" value="Peptidase_S78_dom"/>
</dbReference>
<reference evidence="5" key="1">
    <citation type="submission" date="2022-09" db="EMBL/GenBank/DDBJ databases">
        <title>Intensive care unit water sources are persistently colonized with multi-drug resistant bacteria and are the site of extensive horizontal gene transfer of antibiotic resistance genes.</title>
        <authorList>
            <person name="Diorio-Toth L."/>
        </authorList>
    </citation>
    <scope>NUCLEOTIDE SEQUENCE</scope>
    <source>
        <strain evidence="5">GD03851</strain>
    </source>
</reference>
<evidence type="ECO:0000259" key="4">
    <source>
        <dbReference type="Pfam" id="PF04586"/>
    </source>
</evidence>
<dbReference type="EMBL" id="JAOCDR010000011">
    <property type="protein sequence ID" value="MDH0655937.1"/>
    <property type="molecule type" value="Genomic_DNA"/>
</dbReference>
<dbReference type="RefSeq" id="WP_279698245.1">
    <property type="nucleotide sequence ID" value="NZ_JAOCDR010000011.1"/>
</dbReference>
<evidence type="ECO:0000256" key="2">
    <source>
        <dbReference type="ARBA" id="ARBA00022670"/>
    </source>
</evidence>